<dbReference type="OrthoDB" id="1579307at2759"/>
<organism evidence="3 4">
    <name type="scientific">Trema orientale</name>
    <name type="common">Charcoal tree</name>
    <name type="synonym">Celtis orientalis</name>
    <dbReference type="NCBI Taxonomy" id="63057"/>
    <lineage>
        <taxon>Eukaryota</taxon>
        <taxon>Viridiplantae</taxon>
        <taxon>Streptophyta</taxon>
        <taxon>Embryophyta</taxon>
        <taxon>Tracheophyta</taxon>
        <taxon>Spermatophyta</taxon>
        <taxon>Magnoliopsida</taxon>
        <taxon>eudicotyledons</taxon>
        <taxon>Gunneridae</taxon>
        <taxon>Pentapetalae</taxon>
        <taxon>rosids</taxon>
        <taxon>fabids</taxon>
        <taxon>Rosales</taxon>
        <taxon>Cannabaceae</taxon>
        <taxon>Trema</taxon>
    </lineage>
</organism>
<name>A0A2P5FQV9_TREOI</name>
<dbReference type="InterPro" id="IPR036497">
    <property type="entry name" value="GLTP_sf"/>
</dbReference>
<feature type="transmembrane region" description="Helical" evidence="1">
    <location>
        <begin position="180"/>
        <end position="197"/>
    </location>
</feature>
<dbReference type="GO" id="GO:0005829">
    <property type="term" value="C:cytosol"/>
    <property type="evidence" value="ECO:0007669"/>
    <property type="project" value="TreeGrafter"/>
</dbReference>
<evidence type="ECO:0000259" key="2">
    <source>
        <dbReference type="Pfam" id="PF08718"/>
    </source>
</evidence>
<feature type="domain" description="Glycolipid transfer protein" evidence="2">
    <location>
        <begin position="31"/>
        <end position="170"/>
    </location>
</feature>
<dbReference type="Gene3D" id="1.10.3520.10">
    <property type="entry name" value="Glycolipid transfer protein"/>
    <property type="match status" value="1"/>
</dbReference>
<dbReference type="GO" id="GO:1902387">
    <property type="term" value="F:ceramide 1-phosphate binding"/>
    <property type="evidence" value="ECO:0007669"/>
    <property type="project" value="TreeGrafter"/>
</dbReference>
<dbReference type="Proteomes" id="UP000237000">
    <property type="component" value="Unassembled WGS sequence"/>
</dbReference>
<proteinExistence type="predicted"/>
<dbReference type="InParanoid" id="A0A2P5FQV9"/>
<keyword evidence="1" id="KW-0812">Transmembrane</keyword>
<dbReference type="GO" id="GO:1902388">
    <property type="term" value="F:ceramide 1-phosphate transfer activity"/>
    <property type="evidence" value="ECO:0007669"/>
    <property type="project" value="TreeGrafter"/>
</dbReference>
<evidence type="ECO:0000256" key="1">
    <source>
        <dbReference type="SAM" id="Phobius"/>
    </source>
</evidence>
<dbReference type="SUPFAM" id="SSF110004">
    <property type="entry name" value="Glycolipid transfer protein, GLTP"/>
    <property type="match status" value="1"/>
</dbReference>
<dbReference type="EMBL" id="JXTC01000014">
    <property type="protein sequence ID" value="POO00193.1"/>
    <property type="molecule type" value="Genomic_DNA"/>
</dbReference>
<evidence type="ECO:0000313" key="3">
    <source>
        <dbReference type="EMBL" id="POO00193.1"/>
    </source>
</evidence>
<keyword evidence="4" id="KW-1185">Reference proteome</keyword>
<reference evidence="4" key="1">
    <citation type="submission" date="2016-06" db="EMBL/GenBank/DDBJ databases">
        <title>Parallel loss of symbiosis genes in relatives of nitrogen-fixing non-legume Parasponia.</title>
        <authorList>
            <person name="Van Velzen R."/>
            <person name="Holmer R."/>
            <person name="Bu F."/>
            <person name="Rutten L."/>
            <person name="Van Zeijl A."/>
            <person name="Liu W."/>
            <person name="Santuari L."/>
            <person name="Cao Q."/>
            <person name="Sharma T."/>
            <person name="Shen D."/>
            <person name="Roswanjaya Y."/>
            <person name="Wardhani T."/>
            <person name="Kalhor M.S."/>
            <person name="Jansen J."/>
            <person name="Van den Hoogen J."/>
            <person name="Gungor B."/>
            <person name="Hartog M."/>
            <person name="Hontelez J."/>
            <person name="Verver J."/>
            <person name="Yang W.-C."/>
            <person name="Schijlen E."/>
            <person name="Repin R."/>
            <person name="Schilthuizen M."/>
            <person name="Schranz E."/>
            <person name="Heidstra R."/>
            <person name="Miyata K."/>
            <person name="Fedorova E."/>
            <person name="Kohlen W."/>
            <person name="Bisseling T."/>
            <person name="Smit S."/>
            <person name="Geurts R."/>
        </authorList>
    </citation>
    <scope>NUCLEOTIDE SEQUENCE [LARGE SCALE GENOMIC DNA]</scope>
    <source>
        <strain evidence="4">cv. RG33-2</strain>
    </source>
</reference>
<dbReference type="AlphaFoldDB" id="A0A2P5FQV9"/>
<accession>A0A2P5FQV9</accession>
<dbReference type="InterPro" id="IPR014830">
    <property type="entry name" value="Glycolipid_transfer_prot_dom"/>
</dbReference>
<dbReference type="PANTHER" id="PTHR10219">
    <property type="entry name" value="GLYCOLIPID TRANSFER PROTEIN-RELATED"/>
    <property type="match status" value="1"/>
</dbReference>
<dbReference type="Pfam" id="PF08718">
    <property type="entry name" value="GLTP"/>
    <property type="match status" value="1"/>
</dbReference>
<keyword evidence="1" id="KW-0472">Membrane</keyword>
<keyword evidence="1" id="KW-1133">Transmembrane helix</keyword>
<sequence>MDGTSNKNHLRKLVDAFEELSGTVNSANPHIKTSQLAYACRQFATSNFNFGIPFIFADLELQAKADNVEKAAEIGDTVKALVERDVAQGCSKVNGSASRNINRLKRVIEFCRVIFEQILENEVSDSLSDPIIIAYDQVFAPYHGSTIRAAVYVVKEFVPSKSSILNQLNEDGTYKNYSQFQINILNFIYYLLLFLLVF</sequence>
<dbReference type="PANTHER" id="PTHR10219:SF43">
    <property type="entry name" value="GLYCOLIPID TRANSFER PROTEIN DOMAIN-CONTAINING PROTEIN"/>
    <property type="match status" value="1"/>
</dbReference>
<protein>
    <submittedName>
        <fullName evidence="3">Glycolipid transfer protein domain containing protein</fullName>
    </submittedName>
</protein>
<comment type="caution">
    <text evidence="3">The sequence shown here is derived from an EMBL/GenBank/DDBJ whole genome shotgun (WGS) entry which is preliminary data.</text>
</comment>
<evidence type="ECO:0000313" key="4">
    <source>
        <dbReference type="Proteomes" id="UP000237000"/>
    </source>
</evidence>
<dbReference type="GO" id="GO:0016020">
    <property type="term" value="C:membrane"/>
    <property type="evidence" value="ECO:0007669"/>
    <property type="project" value="TreeGrafter"/>
</dbReference>
<gene>
    <name evidence="3" type="ORF">TorRG33x02_039710</name>
</gene>